<feature type="signal peptide" evidence="2">
    <location>
        <begin position="1"/>
        <end position="26"/>
    </location>
</feature>
<sequence length="336" mass="37514">MASLFLTTTLLITTLHHNSLPFLSHASPLEPHNGPPGDGDDDTTNNSRSHAYSFDADASHRPSWMASLPDERNLSSLSIPGTHDTMTHTLRNVSHFWCQNHGLDTQLVAGMRYFDIRLRLRNDSLPIYHGSGDTNYSLPQVLDTMTRFLESHPSEALVVRVKDEGNPLGTNTISFEDAFARDVKPYRRILPAHDPARPLPSLGQVRGSIFLLQEFKSIRRRYGLEWDGASMVLEDWWIAGCKPTPSNNSHLYLSHISATGYELLPVEAAAGPANRSVSGLNDLTGHWLENCRDKLPHSRVGIVILDFPGRRAIDAVLDWNSQPPRSIRRRGIDSSC</sequence>
<accession>A0A367L5U1</accession>
<keyword evidence="5" id="KW-1185">Reference proteome</keyword>
<feature type="region of interest" description="Disordered" evidence="1">
    <location>
        <begin position="26"/>
        <end position="50"/>
    </location>
</feature>
<organism evidence="4 5">
    <name type="scientific">Ophiocordyceps polyrhachis-furcata BCC 54312</name>
    <dbReference type="NCBI Taxonomy" id="1330021"/>
    <lineage>
        <taxon>Eukaryota</taxon>
        <taxon>Fungi</taxon>
        <taxon>Dikarya</taxon>
        <taxon>Ascomycota</taxon>
        <taxon>Pezizomycotina</taxon>
        <taxon>Sordariomycetes</taxon>
        <taxon>Hypocreomycetidae</taxon>
        <taxon>Hypocreales</taxon>
        <taxon>Ophiocordycipitaceae</taxon>
        <taxon>Ophiocordyceps</taxon>
    </lineage>
</organism>
<protein>
    <recommendedName>
        <fullName evidence="3">Phosphatidylinositol-specific phospholipase C X domain-containing protein</fullName>
    </recommendedName>
</protein>
<dbReference type="PANTHER" id="PTHR13593">
    <property type="match status" value="1"/>
</dbReference>
<evidence type="ECO:0000313" key="5">
    <source>
        <dbReference type="Proteomes" id="UP000253664"/>
    </source>
</evidence>
<evidence type="ECO:0000259" key="3">
    <source>
        <dbReference type="SMART" id="SM00148"/>
    </source>
</evidence>
<dbReference type="GO" id="GO:0008081">
    <property type="term" value="F:phosphoric diester hydrolase activity"/>
    <property type="evidence" value="ECO:0007669"/>
    <property type="project" value="InterPro"/>
</dbReference>
<evidence type="ECO:0000256" key="1">
    <source>
        <dbReference type="SAM" id="MobiDB-lite"/>
    </source>
</evidence>
<dbReference type="SUPFAM" id="SSF51695">
    <property type="entry name" value="PLC-like phosphodiesterases"/>
    <property type="match status" value="1"/>
</dbReference>
<keyword evidence="2" id="KW-0732">Signal</keyword>
<gene>
    <name evidence="4" type="ORF">L249_4030</name>
</gene>
<dbReference type="PROSITE" id="PS50007">
    <property type="entry name" value="PIPLC_X_DOMAIN"/>
    <property type="match status" value="1"/>
</dbReference>
<dbReference type="STRING" id="1330021.A0A367L5U1"/>
<dbReference type="AlphaFoldDB" id="A0A367L5U1"/>
<evidence type="ECO:0000313" key="4">
    <source>
        <dbReference type="EMBL" id="RCI09800.1"/>
    </source>
</evidence>
<dbReference type="Gene3D" id="3.20.20.190">
    <property type="entry name" value="Phosphatidylinositol (PI) phosphodiesterase"/>
    <property type="match status" value="1"/>
</dbReference>
<name>A0A367L5U1_9HYPO</name>
<reference evidence="4 5" key="1">
    <citation type="journal article" date="2015" name="BMC Genomics">
        <title>Insights from the genome of Ophiocordyceps polyrhachis-furcata to pathogenicity and host specificity in insect fungi.</title>
        <authorList>
            <person name="Wichadakul D."/>
            <person name="Kobmoo N."/>
            <person name="Ingsriswang S."/>
            <person name="Tangphatsornruang S."/>
            <person name="Chantasingh D."/>
            <person name="Luangsa-ard J.J."/>
            <person name="Eurwilaichitr L."/>
        </authorList>
    </citation>
    <scope>NUCLEOTIDE SEQUENCE [LARGE SCALE GENOMIC DNA]</scope>
    <source>
        <strain evidence="4 5">BCC 54312</strain>
    </source>
</reference>
<feature type="domain" description="Phosphatidylinositol-specific phospholipase C X" evidence="3">
    <location>
        <begin position="69"/>
        <end position="214"/>
    </location>
</feature>
<proteinExistence type="predicted"/>
<dbReference type="OrthoDB" id="1046782at2759"/>
<feature type="chain" id="PRO_5016786517" description="Phosphatidylinositol-specific phospholipase C X domain-containing protein" evidence="2">
    <location>
        <begin position="27"/>
        <end position="336"/>
    </location>
</feature>
<dbReference type="GO" id="GO:0006629">
    <property type="term" value="P:lipid metabolic process"/>
    <property type="evidence" value="ECO:0007669"/>
    <property type="project" value="InterPro"/>
</dbReference>
<dbReference type="EMBL" id="LKCN02000014">
    <property type="protein sequence ID" value="RCI09800.1"/>
    <property type="molecule type" value="Genomic_DNA"/>
</dbReference>
<comment type="caution">
    <text evidence="4">The sequence shown here is derived from an EMBL/GenBank/DDBJ whole genome shotgun (WGS) entry which is preliminary data.</text>
</comment>
<evidence type="ECO:0000256" key="2">
    <source>
        <dbReference type="SAM" id="SignalP"/>
    </source>
</evidence>
<dbReference type="PANTHER" id="PTHR13593:SF113">
    <property type="entry name" value="SI:DKEY-266F7.9"/>
    <property type="match status" value="1"/>
</dbReference>
<dbReference type="Proteomes" id="UP000253664">
    <property type="component" value="Unassembled WGS sequence"/>
</dbReference>
<dbReference type="InterPro" id="IPR051057">
    <property type="entry name" value="PI-PLC_domain"/>
</dbReference>
<dbReference type="InterPro" id="IPR000909">
    <property type="entry name" value="PLipase_C_PInositol-sp_X_dom"/>
</dbReference>
<dbReference type="InterPro" id="IPR017946">
    <property type="entry name" value="PLC-like_Pdiesterase_TIM-brl"/>
</dbReference>
<dbReference type="SMART" id="SM00148">
    <property type="entry name" value="PLCXc"/>
    <property type="match status" value="1"/>
</dbReference>